<dbReference type="InterPro" id="IPR018200">
    <property type="entry name" value="USP_CS"/>
</dbReference>
<dbReference type="InterPro" id="IPR050185">
    <property type="entry name" value="Ub_carboxyl-term_hydrolase"/>
</dbReference>
<keyword evidence="1" id="KW-0378">Hydrolase</keyword>
<comment type="caution">
    <text evidence="5">The sequence shown here is derived from an EMBL/GenBank/DDBJ whole genome shotgun (WGS) entry which is preliminary data.</text>
</comment>
<dbReference type="InterPro" id="IPR006615">
    <property type="entry name" value="Pept_C19_DUSP"/>
</dbReference>
<proteinExistence type="inferred from homology"/>
<keyword evidence="1" id="KW-0788">Thiol protease</keyword>
<dbReference type="SUPFAM" id="SSF54001">
    <property type="entry name" value="Cysteine proteinases"/>
    <property type="match status" value="1"/>
</dbReference>
<dbReference type="InterPro" id="IPR035927">
    <property type="entry name" value="DUSP-like_sf"/>
</dbReference>
<dbReference type="PROSITE" id="PS50235">
    <property type="entry name" value="USP_3"/>
    <property type="match status" value="1"/>
</dbReference>
<dbReference type="GO" id="GO:0004843">
    <property type="term" value="F:cysteine-type deubiquitinase activity"/>
    <property type="evidence" value="ECO:0007669"/>
    <property type="project" value="UniProtKB-UniRule"/>
</dbReference>
<feature type="domain" description="USP" evidence="3">
    <location>
        <begin position="27"/>
        <end position="543"/>
    </location>
</feature>
<sequence length="776" mass="85815">MAAASAADASADGVIPLEAVFTGHPPRGLVNMGNSCYLNAALQALAHCPALSYYFCSCEPLYSLPPGHAHGDSAELIGAFSQLVLQLRGLSAADASSALKPFRLMKCARVLLPHFELHAQQDAQELLRALLDGIHEALKRPLSDDELYDYRERLSAQWRECTGLEWRDEAQAAYEAQLEAKAKEAKTLAHPHRPPPPPPRPTTSPIAQLFEGQLLSAVKCLNCERISYTRDSFLDLSLSMPSPRKQRRDPGRAGDPSRPTPVTSVDEENGGRLPGGRQTKERKPRLGFWRLLHPAKTNERPVGITDALSAFFGVEELTGDEKYNCEHCDARHNGQKHLAIFKPPNVLAIHLKRFRFAGTARKASDHVSFPLTGDRLRPTHCTLSILSFPAPPPHTPFPPTTHAPPPLPPLPLLFPSSSPPLPLLFPSSSPPLPLLFPSSSPPLPLSPPPLCRSPRALAFSLCAGLNLKPYCAKSVESSAEYDLCAVVTHHGAALSSGHYTAYVCSHAEPKEPKWYHVDDSRVQEVPAERVLHTEAYMLFYTRRMHAGHKAFAARTAMTINRSLAEGRGELLLSRGWLARFLTTDEPGAVAHSDVLCAHAAVDVGRTSLERAALACVRVPRGTWDELVGKYLQAAPEAAAVPQLQSCAVCLELHQQEMAALQEERDEISSLDSTEIQPGELWYLLDAEWLKHWREYCWDSTRVDPPGPVSNWRLLRDGRPRPNQMRARDYRGVNQRVWAVFMRRYGGGPAICRKELNLYAQAVEPSQHPAHDRNTEL</sequence>
<feature type="region of interest" description="Disordered" evidence="2">
    <location>
        <begin position="182"/>
        <end position="205"/>
    </location>
</feature>
<keyword evidence="1" id="KW-0645">Protease</keyword>
<keyword evidence="6" id="KW-1185">Reference proteome</keyword>
<evidence type="ECO:0000259" key="3">
    <source>
        <dbReference type="PROSITE" id="PS50235"/>
    </source>
</evidence>
<dbReference type="InterPro" id="IPR038765">
    <property type="entry name" value="Papain-like_cys_pep_sf"/>
</dbReference>
<name>A0AB34IBK3_PRYPA</name>
<comment type="catalytic activity">
    <reaction evidence="1">
        <text>Thiol-dependent hydrolysis of ester, thioester, amide, peptide and isopeptide bonds formed by the C-terminal Gly of ubiquitin (a 76-residue protein attached to proteins as an intracellular targeting signal).</text>
        <dbReference type="EC" id="3.4.19.12"/>
    </reaction>
</comment>
<comment type="similarity">
    <text evidence="1">Belongs to the peptidase C19 family.</text>
</comment>
<protein>
    <recommendedName>
        <fullName evidence="1">Ubiquitin carboxyl-terminal hydrolase</fullName>
        <ecNumber evidence="1">3.4.19.12</ecNumber>
    </recommendedName>
</protein>
<dbReference type="EC" id="3.4.19.12" evidence="1"/>
<dbReference type="Proteomes" id="UP001515480">
    <property type="component" value="Unassembled WGS sequence"/>
</dbReference>
<gene>
    <name evidence="5" type="ORF">AB1Y20_017143</name>
</gene>
<dbReference type="Pfam" id="PF06337">
    <property type="entry name" value="DUSP"/>
    <property type="match status" value="1"/>
</dbReference>
<dbReference type="PROSITE" id="PS00972">
    <property type="entry name" value="USP_1"/>
    <property type="match status" value="1"/>
</dbReference>
<evidence type="ECO:0000256" key="1">
    <source>
        <dbReference type="RuleBase" id="RU366025"/>
    </source>
</evidence>
<evidence type="ECO:0000256" key="2">
    <source>
        <dbReference type="SAM" id="MobiDB-lite"/>
    </source>
</evidence>
<dbReference type="InterPro" id="IPR001394">
    <property type="entry name" value="Peptidase_C19_UCH"/>
</dbReference>
<evidence type="ECO:0000313" key="6">
    <source>
        <dbReference type="Proteomes" id="UP001515480"/>
    </source>
</evidence>
<dbReference type="SMART" id="SM00695">
    <property type="entry name" value="DUSP"/>
    <property type="match status" value="1"/>
</dbReference>
<dbReference type="AlphaFoldDB" id="A0AB34IBK3"/>
<dbReference type="SUPFAM" id="SSF143791">
    <property type="entry name" value="DUSP-like"/>
    <property type="match status" value="1"/>
</dbReference>
<organism evidence="5 6">
    <name type="scientific">Prymnesium parvum</name>
    <name type="common">Toxic golden alga</name>
    <dbReference type="NCBI Taxonomy" id="97485"/>
    <lineage>
        <taxon>Eukaryota</taxon>
        <taxon>Haptista</taxon>
        <taxon>Haptophyta</taxon>
        <taxon>Prymnesiophyceae</taxon>
        <taxon>Prymnesiales</taxon>
        <taxon>Prymnesiaceae</taxon>
        <taxon>Prymnesium</taxon>
    </lineage>
</organism>
<dbReference type="PROSITE" id="PS51283">
    <property type="entry name" value="DUSP"/>
    <property type="match status" value="1"/>
</dbReference>
<dbReference type="Gene3D" id="3.90.70.10">
    <property type="entry name" value="Cysteine proteinases"/>
    <property type="match status" value="1"/>
</dbReference>
<dbReference type="Pfam" id="PF00443">
    <property type="entry name" value="UCH"/>
    <property type="match status" value="2"/>
</dbReference>
<feature type="region of interest" description="Disordered" evidence="2">
    <location>
        <begin position="237"/>
        <end position="286"/>
    </location>
</feature>
<dbReference type="PANTHER" id="PTHR21646:SF86">
    <property type="entry name" value="UBIQUITIN CARBOXYL-TERMINAL HYDROLASE"/>
    <property type="match status" value="1"/>
</dbReference>
<dbReference type="PROSITE" id="PS00973">
    <property type="entry name" value="USP_2"/>
    <property type="match status" value="1"/>
</dbReference>
<dbReference type="Gene3D" id="3.30.2230.10">
    <property type="entry name" value="DUSP-like"/>
    <property type="match status" value="1"/>
</dbReference>
<dbReference type="InterPro" id="IPR028889">
    <property type="entry name" value="USP"/>
</dbReference>
<feature type="domain" description="DUSP" evidence="4">
    <location>
        <begin position="658"/>
        <end position="755"/>
    </location>
</feature>
<evidence type="ECO:0000259" key="4">
    <source>
        <dbReference type="PROSITE" id="PS51283"/>
    </source>
</evidence>
<keyword evidence="1" id="KW-0833">Ubl conjugation pathway</keyword>
<reference evidence="5 6" key="1">
    <citation type="journal article" date="2024" name="Science">
        <title>Giant polyketide synthase enzymes in the biosynthesis of giant marine polyether toxins.</title>
        <authorList>
            <person name="Fallon T.R."/>
            <person name="Shende V.V."/>
            <person name="Wierzbicki I.H."/>
            <person name="Pendleton A.L."/>
            <person name="Watervoot N.F."/>
            <person name="Auber R.P."/>
            <person name="Gonzalez D.J."/>
            <person name="Wisecaver J.H."/>
            <person name="Moore B.S."/>
        </authorList>
    </citation>
    <scope>NUCLEOTIDE SEQUENCE [LARGE SCALE GENOMIC DNA]</scope>
    <source>
        <strain evidence="5 6">12B1</strain>
    </source>
</reference>
<evidence type="ECO:0000313" key="5">
    <source>
        <dbReference type="EMBL" id="KAL1495283.1"/>
    </source>
</evidence>
<dbReference type="EMBL" id="JBGBPQ010000033">
    <property type="protein sequence ID" value="KAL1495283.1"/>
    <property type="molecule type" value="Genomic_DNA"/>
</dbReference>
<dbReference type="GO" id="GO:0016579">
    <property type="term" value="P:protein deubiquitination"/>
    <property type="evidence" value="ECO:0007669"/>
    <property type="project" value="InterPro"/>
</dbReference>
<accession>A0AB34IBK3</accession>
<dbReference type="GO" id="GO:0006508">
    <property type="term" value="P:proteolysis"/>
    <property type="evidence" value="ECO:0007669"/>
    <property type="project" value="UniProtKB-KW"/>
</dbReference>
<dbReference type="PANTHER" id="PTHR21646">
    <property type="entry name" value="UBIQUITIN CARBOXYL-TERMINAL HYDROLASE"/>
    <property type="match status" value="1"/>
</dbReference>